<protein>
    <submittedName>
        <fullName evidence="1">Uncharacterized protein</fullName>
    </submittedName>
</protein>
<dbReference type="AlphaFoldDB" id="A0A2P2N3R5"/>
<proteinExistence type="predicted"/>
<sequence length="24" mass="2817">MKYQTCQKCTNSCYKYQHCPTNGS</sequence>
<reference evidence="1" key="1">
    <citation type="submission" date="2018-02" db="EMBL/GenBank/DDBJ databases">
        <title>Rhizophora mucronata_Transcriptome.</title>
        <authorList>
            <person name="Meera S.P."/>
            <person name="Sreeshan A."/>
            <person name="Augustine A."/>
        </authorList>
    </citation>
    <scope>NUCLEOTIDE SEQUENCE</scope>
    <source>
        <tissue evidence="1">Leaf</tissue>
    </source>
</reference>
<name>A0A2P2N3R5_RHIMU</name>
<evidence type="ECO:0000313" key="1">
    <source>
        <dbReference type="EMBL" id="MBX37066.1"/>
    </source>
</evidence>
<accession>A0A2P2N3R5</accession>
<organism evidence="1">
    <name type="scientific">Rhizophora mucronata</name>
    <name type="common">Asiatic mangrove</name>
    <dbReference type="NCBI Taxonomy" id="61149"/>
    <lineage>
        <taxon>Eukaryota</taxon>
        <taxon>Viridiplantae</taxon>
        <taxon>Streptophyta</taxon>
        <taxon>Embryophyta</taxon>
        <taxon>Tracheophyta</taxon>
        <taxon>Spermatophyta</taxon>
        <taxon>Magnoliopsida</taxon>
        <taxon>eudicotyledons</taxon>
        <taxon>Gunneridae</taxon>
        <taxon>Pentapetalae</taxon>
        <taxon>rosids</taxon>
        <taxon>fabids</taxon>
        <taxon>Malpighiales</taxon>
        <taxon>Rhizophoraceae</taxon>
        <taxon>Rhizophora</taxon>
    </lineage>
</organism>
<dbReference type="EMBL" id="GGEC01056582">
    <property type="protein sequence ID" value="MBX37066.1"/>
    <property type="molecule type" value="Transcribed_RNA"/>
</dbReference>